<organism evidence="1">
    <name type="scientific">uncultured Sulfurovum sp</name>
    <dbReference type="NCBI Taxonomy" id="269237"/>
    <lineage>
        <taxon>Bacteria</taxon>
        <taxon>Pseudomonadati</taxon>
        <taxon>Campylobacterota</taxon>
        <taxon>Epsilonproteobacteria</taxon>
        <taxon>Campylobacterales</taxon>
        <taxon>Sulfurovaceae</taxon>
        <taxon>Sulfurovum</taxon>
        <taxon>environmental samples</taxon>
    </lineage>
</organism>
<name>A0A6S6T5K5_9BACT</name>
<dbReference type="EMBL" id="CACVAR010000201">
    <property type="protein sequence ID" value="CAA6810403.1"/>
    <property type="molecule type" value="Genomic_DNA"/>
</dbReference>
<evidence type="ECO:0000313" key="1">
    <source>
        <dbReference type="EMBL" id="CAA6810403.1"/>
    </source>
</evidence>
<protein>
    <submittedName>
        <fullName evidence="1">Uncharacterized protein</fullName>
    </submittedName>
</protein>
<dbReference type="AlphaFoldDB" id="A0A6S6T5K5"/>
<reference evidence="1" key="1">
    <citation type="submission" date="2020-01" db="EMBL/GenBank/DDBJ databases">
        <authorList>
            <person name="Meier V. D."/>
            <person name="Meier V D."/>
        </authorList>
    </citation>
    <scope>NUCLEOTIDE SEQUENCE</scope>
    <source>
        <strain evidence="1">HLG_WM_MAG_03</strain>
    </source>
</reference>
<sequence length="1002" mass="112250">MNNLKLVANNVQLDTYGDEEISLNYAISDLIDVSKRATSFSKTITIPGTPTNNAFFKHIWDVNIDREVFNTKLSIPAYISVNDSIQIRGNLQLLEIIIDNKDVAYSITISGQLKNIINSFDEYVLQDLDLSEYNHKRNVQNIRYSWDYKMYVDNTLVDYSGPGKGFVYPYIVNGNSQNIWDHVYAYDLYPAVYVKTIIDKMFEKFSFSYTSEFFNSEYFSKLIIPYTDDKLTLSEEQMLDRTAIVGVPSSSSYVDISGKAKEGDAWWYNSQNSYRLGGLTRESGTVTDNGTEIDFTDTDNIWRNDIITINKTGRYDISFDGKLIPAITHQNGRNNVEFKSGAFEYEYKLLVLKTNGSFVTLDSSGVQQFGLSAGVHDCSGGKTWYDEAGALVFNPNAQNVMLETGDRVYVKIGFKYPSSVKWYGLTDKKHEIRLTLKQSLGGDFTKFEIKPSSNESLGDEDVDMNTILPSGLKMKDFFMDIVKMFKLMIMDNPDKPGDLIIEPEESFYATKQKVKDWTHMLDNESNVILTPMAQLDAKLFEYKYATDSDLYNSEYTDEFDLNYGDLNVDVNNDFSDEIITTELKFAPTPNAMFWINSRVAPFFAELDNEQYKTKKVKPRILFYGGLKGAFDWNISLNPAGTKTALTSYPYCGMWDDPYDPKYSLEFGRTKKLYWNATKLPNSNLFQQFHKYGLKNITDVNSEMMEASFDLSSTDIADFDFRDVIFIDGTYWRVSEIQDYNPAAPNLLTTVILYKIVDINVLSPYTIQLPSSNAGCPAGIQVDKTGGIWRYKSRNGIAVKKNCCTILGGVWDETTQTCEVDLGTGMGDPDVGDPILIGDPIIRGGGIVGIIENPGISINAGQGVVPYTEQYGPLIHNRNGNSINSSGIKVFGEGNHANGGTQVKLMIGNNNSAEKDITDTIIIGNGITAKESGTLYLGNVKIDQTGNITTNLITIIDGGNDEVFAFDKTNYIDIIDGTADAVRNFGGDSKARPIISGNEENEL</sequence>
<accession>A0A6S6T5K5</accession>
<gene>
    <name evidence="1" type="ORF">HELGO_WM16082</name>
</gene>
<proteinExistence type="predicted"/>